<protein>
    <submittedName>
        <fullName evidence="1">Uncharacterized protein</fullName>
    </submittedName>
</protein>
<proteinExistence type="predicted"/>
<evidence type="ECO:0000313" key="1">
    <source>
        <dbReference type="EMBL" id="KAH7852438.1"/>
    </source>
</evidence>
<sequence>MRFERFLLFANPIISFLLPILSFQTTILKQWKWQIIAFFLFSGLFIARAISAAIISIMENSHRRIKGYLPYAYGVRKTFELFLWSGMVLTSWISFIETPQVGETNPSIKTITKTLYLVVVSTVICGTTIVVIKATLISYFRRGLEEAKGVLFFDYVLRSLLHPLDDLNQVAVERDFIVNVSPNRRGDELLWSPINFSEWRLISPNTSTDWEVWNLRNFAVHGKFWEEALQQLPHNERNNPIFVAEEILRGLSKSESQAIAEEAWKSMGIRRAELFSMVNEFVAAAQRA</sequence>
<reference evidence="1 2" key="1">
    <citation type="journal article" date="2021" name="Hortic Res">
        <title>High-quality reference genome and annotation aids understanding of berry development for evergreen blueberry (Vaccinium darrowii).</title>
        <authorList>
            <person name="Yu J."/>
            <person name="Hulse-Kemp A.M."/>
            <person name="Babiker E."/>
            <person name="Staton M."/>
        </authorList>
    </citation>
    <scope>NUCLEOTIDE SEQUENCE [LARGE SCALE GENOMIC DNA]</scope>
    <source>
        <strain evidence="2">cv. NJ 8807/NJ 8810</strain>
        <tissue evidence="1">Young leaf</tissue>
    </source>
</reference>
<comment type="caution">
    <text evidence="1">The sequence shown here is derived from an EMBL/GenBank/DDBJ whole genome shotgun (WGS) entry which is preliminary data.</text>
</comment>
<organism evidence="1 2">
    <name type="scientific">Vaccinium darrowii</name>
    <dbReference type="NCBI Taxonomy" id="229202"/>
    <lineage>
        <taxon>Eukaryota</taxon>
        <taxon>Viridiplantae</taxon>
        <taxon>Streptophyta</taxon>
        <taxon>Embryophyta</taxon>
        <taxon>Tracheophyta</taxon>
        <taxon>Spermatophyta</taxon>
        <taxon>Magnoliopsida</taxon>
        <taxon>eudicotyledons</taxon>
        <taxon>Gunneridae</taxon>
        <taxon>Pentapetalae</taxon>
        <taxon>asterids</taxon>
        <taxon>Ericales</taxon>
        <taxon>Ericaceae</taxon>
        <taxon>Vaccinioideae</taxon>
        <taxon>Vaccinieae</taxon>
        <taxon>Vaccinium</taxon>
    </lineage>
</organism>
<keyword evidence="2" id="KW-1185">Reference proteome</keyword>
<evidence type="ECO:0000313" key="2">
    <source>
        <dbReference type="Proteomes" id="UP000828048"/>
    </source>
</evidence>
<accession>A0ACB7YFZ4</accession>
<dbReference type="Proteomes" id="UP000828048">
    <property type="component" value="Chromosome 8"/>
</dbReference>
<name>A0ACB7YFZ4_9ERIC</name>
<dbReference type="EMBL" id="CM037158">
    <property type="protein sequence ID" value="KAH7852438.1"/>
    <property type="molecule type" value="Genomic_DNA"/>
</dbReference>
<gene>
    <name evidence="1" type="ORF">Vadar_024792</name>
</gene>